<evidence type="ECO:0000256" key="3">
    <source>
        <dbReference type="ARBA" id="ARBA00022552"/>
    </source>
</evidence>
<dbReference type="InterPro" id="IPR010613">
    <property type="entry name" value="PES"/>
</dbReference>
<reference evidence="7 8" key="1">
    <citation type="submission" date="2020-10" db="EMBL/GenBank/DDBJ databases">
        <authorList>
            <person name="Klimov P.B."/>
            <person name="Dyachkov S.M."/>
            <person name="Chetverikov P.E."/>
        </authorList>
    </citation>
    <scope>NUCLEOTIDE SEQUENCE [LARGE SCALE GENOMIC DNA]</scope>
    <source>
        <strain evidence="7">BMOC 18-1129-001#AD2665</strain>
        <tissue evidence="7">Entire mites</tissue>
    </source>
</reference>
<dbReference type="InterPro" id="IPR036420">
    <property type="entry name" value="BRCT_dom_sf"/>
</dbReference>
<keyword evidence="4" id="KW-0539">Nucleus</keyword>
<name>A0ABQ7SC76_9ACAR</name>
<comment type="caution">
    <text evidence="7">The sequence shown here is derived from an EMBL/GenBank/DDBJ whole genome shotgun (WGS) entry which is preliminary data.</text>
</comment>
<proteinExistence type="inferred from homology"/>
<evidence type="ECO:0000259" key="6">
    <source>
        <dbReference type="PROSITE" id="PS50172"/>
    </source>
</evidence>
<keyword evidence="8" id="KW-1185">Reference proteome</keyword>
<feature type="non-terminal residue" evidence="7">
    <location>
        <position position="1"/>
    </location>
</feature>
<accession>A0ABQ7SC76</accession>
<feature type="region of interest" description="Disordered" evidence="5">
    <location>
        <begin position="465"/>
        <end position="526"/>
    </location>
</feature>
<feature type="domain" description="BRCT" evidence="6">
    <location>
        <begin position="333"/>
        <end position="426"/>
    </location>
</feature>
<sequence length="598" mass="70468">MVKKLSKRQVRQRRKAGMAKAYMSRAAAVRKLQLSLKDFRRLCIMKGIYPVEPKHKSSTGTSSRHKTYYFTRDIQYLMHEPIIWKFWNVKHFMKRLSRAKGRHDLEQFNRVRDNRPDYQLDEIVKERYPKFVDALRDCDDALSMCFLYAMFAKGRDRPDDLVDLSRRLTIEFLYYVIHSRSLRKAFISIKGYYYQAEIMGQTITWLIPHQFVIDRVSNVDLNVMRTFTEFYITLMGFINFKLYKTINALYPPQVSSVSSKGVLSIKKDCDSLDDLLASLNGELRLLVNRASAQAEGQVPELDHFDEDEQEATATNEPAKKIPRTELTFHQTLSLENLFKDKVFFLNREVPREALTFVIRSFGGQVSWDKTLFPGSTFDESDPSITYHIIDRENVRTRRLDRIYVQPQWVFDSINMRMCLPVDEYLPGAKLPPHLSPFVEERKGDYVPPDKIRLLNLRKAYESELNDEAKIQDGDISEDGATTDGEGAEDATRSEIENCRIKEKRRRRKERDSNKSNKKSGMRVKPGKLQVVDRAKLEEEEAAEHRKMEIMMIPKRKKRLFDRITKTQKEKKHKVDKMKAKRKVVDNYRRKYEHKIRSR</sequence>
<dbReference type="Proteomes" id="UP000825002">
    <property type="component" value="Unassembled WGS sequence"/>
</dbReference>
<evidence type="ECO:0000256" key="1">
    <source>
        <dbReference type="ARBA" id="ARBA00004123"/>
    </source>
</evidence>
<dbReference type="CDD" id="cd17709">
    <property type="entry name" value="BRCT_pescadillo_like"/>
    <property type="match status" value="1"/>
</dbReference>
<feature type="compositionally biased region" description="Basic residues" evidence="5">
    <location>
        <begin position="515"/>
        <end position="525"/>
    </location>
</feature>
<comment type="subcellular location">
    <subcellularLocation>
        <location evidence="1">Nucleus</location>
    </subcellularLocation>
</comment>
<evidence type="ECO:0000256" key="2">
    <source>
        <dbReference type="ARBA" id="ARBA00022517"/>
    </source>
</evidence>
<keyword evidence="3" id="KW-0698">rRNA processing</keyword>
<dbReference type="Pfam" id="PF16589">
    <property type="entry name" value="BRCT_2"/>
    <property type="match status" value="1"/>
</dbReference>
<evidence type="ECO:0000313" key="7">
    <source>
        <dbReference type="EMBL" id="KAG9510855.1"/>
    </source>
</evidence>
<organism evidence="7 8">
    <name type="scientific">Fragariocoptes setiger</name>
    <dbReference type="NCBI Taxonomy" id="1670756"/>
    <lineage>
        <taxon>Eukaryota</taxon>
        <taxon>Metazoa</taxon>
        <taxon>Ecdysozoa</taxon>
        <taxon>Arthropoda</taxon>
        <taxon>Chelicerata</taxon>
        <taxon>Arachnida</taxon>
        <taxon>Acari</taxon>
        <taxon>Acariformes</taxon>
        <taxon>Trombidiformes</taxon>
        <taxon>Prostigmata</taxon>
        <taxon>Eupodina</taxon>
        <taxon>Eriophyoidea</taxon>
        <taxon>Phytoptidae</taxon>
        <taxon>Fragariocoptes</taxon>
    </lineage>
</organism>
<keyword evidence="2" id="KW-0690">Ribosome biogenesis</keyword>
<protein>
    <submittedName>
        <fullName evidence="7">Pescadillo-like protein</fullName>
    </submittedName>
</protein>
<evidence type="ECO:0000313" key="8">
    <source>
        <dbReference type="Proteomes" id="UP000825002"/>
    </source>
</evidence>
<gene>
    <name evidence="7" type="primary">pes1</name>
    <name evidence="7" type="ORF">GZH46_00587</name>
</gene>
<dbReference type="Gene3D" id="3.40.50.10190">
    <property type="entry name" value="BRCT domain"/>
    <property type="match status" value="1"/>
</dbReference>
<evidence type="ECO:0000256" key="4">
    <source>
        <dbReference type="ARBA" id="ARBA00023242"/>
    </source>
</evidence>
<feature type="compositionally biased region" description="Basic and acidic residues" evidence="5">
    <location>
        <begin position="489"/>
        <end position="500"/>
    </location>
</feature>
<dbReference type="Pfam" id="PF06732">
    <property type="entry name" value="Pescadillo_N"/>
    <property type="match status" value="1"/>
</dbReference>
<dbReference type="HAMAP" id="MF_03028">
    <property type="entry name" value="Pescadillo"/>
    <property type="match status" value="1"/>
</dbReference>
<dbReference type="SMART" id="SM00292">
    <property type="entry name" value="BRCT"/>
    <property type="match status" value="1"/>
</dbReference>
<dbReference type="PROSITE" id="PS50172">
    <property type="entry name" value="BRCT"/>
    <property type="match status" value="1"/>
</dbReference>
<dbReference type="SUPFAM" id="SSF52113">
    <property type="entry name" value="BRCT domain"/>
    <property type="match status" value="1"/>
</dbReference>
<dbReference type="PANTHER" id="PTHR12221:SF6">
    <property type="entry name" value="PESCADILLO HOMOLOG"/>
    <property type="match status" value="1"/>
</dbReference>
<evidence type="ECO:0000256" key="5">
    <source>
        <dbReference type="SAM" id="MobiDB-lite"/>
    </source>
</evidence>
<dbReference type="PANTHER" id="PTHR12221">
    <property type="entry name" value="PESCADILLO - RELATED"/>
    <property type="match status" value="1"/>
</dbReference>
<dbReference type="InterPro" id="IPR001357">
    <property type="entry name" value="BRCT_dom"/>
</dbReference>
<dbReference type="EMBL" id="JAIFTH010000065">
    <property type="protein sequence ID" value="KAG9510855.1"/>
    <property type="molecule type" value="Genomic_DNA"/>
</dbReference>